<gene>
    <name evidence="3" type="ORF">K493DRAFT_273303</name>
</gene>
<accession>A0A1Y1ZBS1</accession>
<dbReference type="SUPFAM" id="SSF47473">
    <property type="entry name" value="EF-hand"/>
    <property type="match status" value="1"/>
</dbReference>
<dbReference type="Proteomes" id="UP000193498">
    <property type="component" value="Unassembled WGS sequence"/>
</dbReference>
<sequence length="292" mass="33632">MNNDTYTNEELSEILESLHIQSDNNSEEFWADKYVEVFGDRELLATILNNAGIQIPEEIVVCPKSWKAFFVERYLLLKRAETTEKAGMELSHDQVQELLKRFQAEQDMDLLVEACVKVLSILDFYPKSASCYHLLGFICYLNNSLHEASTLLQIGKAIDNTYEPISELQREIRNLYDEIEGDEGEQPLLEGNCLSNSLKCILEELFDRFDEDKDGALNVEEMDHFLYTTNGLHPAADFVEQLFQMFSSNEYGLTVQGFFEFFLQQALDNPLETRGDLKKHGYDPKTFTKISV</sequence>
<dbReference type="EMBL" id="MCFE01000006">
    <property type="protein sequence ID" value="ORY07718.1"/>
    <property type="molecule type" value="Genomic_DNA"/>
</dbReference>
<dbReference type="InParanoid" id="A0A1Y1ZBS1"/>
<protein>
    <recommendedName>
        <fullName evidence="2">EF-hand domain-containing protein</fullName>
    </recommendedName>
</protein>
<evidence type="ECO:0000259" key="2">
    <source>
        <dbReference type="PROSITE" id="PS50222"/>
    </source>
</evidence>
<dbReference type="PROSITE" id="PS00018">
    <property type="entry name" value="EF_HAND_1"/>
    <property type="match status" value="1"/>
</dbReference>
<organism evidence="3 4">
    <name type="scientific">Basidiobolus meristosporus CBS 931.73</name>
    <dbReference type="NCBI Taxonomy" id="1314790"/>
    <lineage>
        <taxon>Eukaryota</taxon>
        <taxon>Fungi</taxon>
        <taxon>Fungi incertae sedis</taxon>
        <taxon>Zoopagomycota</taxon>
        <taxon>Entomophthoromycotina</taxon>
        <taxon>Basidiobolomycetes</taxon>
        <taxon>Basidiobolales</taxon>
        <taxon>Basidiobolaceae</taxon>
        <taxon>Basidiobolus</taxon>
    </lineage>
</organism>
<dbReference type="AlphaFoldDB" id="A0A1Y1ZBS1"/>
<dbReference type="Gene3D" id="1.10.238.10">
    <property type="entry name" value="EF-hand"/>
    <property type="match status" value="1"/>
</dbReference>
<dbReference type="InterPro" id="IPR018247">
    <property type="entry name" value="EF_Hand_1_Ca_BS"/>
</dbReference>
<proteinExistence type="predicted"/>
<dbReference type="STRING" id="1314790.A0A1Y1ZBS1"/>
<dbReference type="InterPro" id="IPR002048">
    <property type="entry name" value="EF_hand_dom"/>
</dbReference>
<name>A0A1Y1ZBS1_9FUNG</name>
<dbReference type="PROSITE" id="PS50222">
    <property type="entry name" value="EF_HAND_2"/>
    <property type="match status" value="1"/>
</dbReference>
<keyword evidence="4" id="KW-1185">Reference proteome</keyword>
<comment type="caution">
    <text evidence="3">The sequence shown here is derived from an EMBL/GenBank/DDBJ whole genome shotgun (WGS) entry which is preliminary data.</text>
</comment>
<evidence type="ECO:0000256" key="1">
    <source>
        <dbReference type="ARBA" id="ARBA00022837"/>
    </source>
</evidence>
<reference evidence="3 4" key="1">
    <citation type="submission" date="2016-07" db="EMBL/GenBank/DDBJ databases">
        <title>Pervasive Adenine N6-methylation of Active Genes in Fungi.</title>
        <authorList>
            <consortium name="DOE Joint Genome Institute"/>
            <person name="Mondo S.J."/>
            <person name="Dannebaum R.O."/>
            <person name="Kuo R.C."/>
            <person name="Labutti K."/>
            <person name="Haridas S."/>
            <person name="Kuo A."/>
            <person name="Salamov A."/>
            <person name="Ahrendt S.R."/>
            <person name="Lipzen A."/>
            <person name="Sullivan W."/>
            <person name="Andreopoulos W.B."/>
            <person name="Clum A."/>
            <person name="Lindquist E."/>
            <person name="Daum C."/>
            <person name="Ramamoorthy G.K."/>
            <person name="Gryganskyi A."/>
            <person name="Culley D."/>
            <person name="Magnuson J.K."/>
            <person name="James T.Y."/>
            <person name="O'Malley M.A."/>
            <person name="Stajich J.E."/>
            <person name="Spatafora J.W."/>
            <person name="Visel A."/>
            <person name="Grigoriev I.V."/>
        </authorList>
    </citation>
    <scope>NUCLEOTIDE SEQUENCE [LARGE SCALE GENOMIC DNA]</scope>
    <source>
        <strain evidence="3 4">CBS 931.73</strain>
    </source>
</reference>
<dbReference type="GO" id="GO:0005509">
    <property type="term" value="F:calcium ion binding"/>
    <property type="evidence" value="ECO:0007669"/>
    <property type="project" value="InterPro"/>
</dbReference>
<evidence type="ECO:0000313" key="4">
    <source>
        <dbReference type="Proteomes" id="UP000193498"/>
    </source>
</evidence>
<feature type="domain" description="EF-hand" evidence="2">
    <location>
        <begin position="202"/>
        <end position="232"/>
    </location>
</feature>
<keyword evidence="1" id="KW-0106">Calcium</keyword>
<evidence type="ECO:0000313" key="3">
    <source>
        <dbReference type="EMBL" id="ORY07718.1"/>
    </source>
</evidence>
<dbReference type="InterPro" id="IPR011992">
    <property type="entry name" value="EF-hand-dom_pair"/>
</dbReference>
<dbReference type="OrthoDB" id="26525at2759"/>